<gene>
    <name evidence="2" type="ORF">DSCW_39630</name>
</gene>
<keyword evidence="3" id="KW-1185">Reference proteome</keyword>
<keyword evidence="1" id="KW-0472">Membrane</keyword>
<accession>A0A5K7Z464</accession>
<dbReference type="EMBL" id="AP021875">
    <property type="protein sequence ID" value="BBO76546.1"/>
    <property type="molecule type" value="Genomic_DNA"/>
</dbReference>
<organism evidence="2 3">
    <name type="scientific">Desulfosarcina widdelii</name>
    <dbReference type="NCBI Taxonomy" id="947919"/>
    <lineage>
        <taxon>Bacteria</taxon>
        <taxon>Pseudomonadati</taxon>
        <taxon>Thermodesulfobacteriota</taxon>
        <taxon>Desulfobacteria</taxon>
        <taxon>Desulfobacterales</taxon>
        <taxon>Desulfosarcinaceae</taxon>
        <taxon>Desulfosarcina</taxon>
    </lineage>
</organism>
<evidence type="ECO:0000313" key="2">
    <source>
        <dbReference type="EMBL" id="BBO76546.1"/>
    </source>
</evidence>
<feature type="transmembrane region" description="Helical" evidence="1">
    <location>
        <begin position="12"/>
        <end position="35"/>
    </location>
</feature>
<dbReference type="Pfam" id="PF09527">
    <property type="entry name" value="ATPase_gene1"/>
    <property type="match status" value="1"/>
</dbReference>
<dbReference type="KEGG" id="dwd:DSCW_39630"/>
<evidence type="ECO:0000256" key="1">
    <source>
        <dbReference type="SAM" id="Phobius"/>
    </source>
</evidence>
<sequence length="88" mass="9876">MFDYKRNRDWAENLTIVMQLGLTMAGCIVFCFFVGRGLDRWLGFNGVFTTIFILLGVAGGANVCYRQILEITEPKNKVDPDENGHNGS</sequence>
<dbReference type="RefSeq" id="WP_231715500.1">
    <property type="nucleotide sequence ID" value="NZ_AP021875.1"/>
</dbReference>
<dbReference type="PROSITE" id="PS51257">
    <property type="entry name" value="PROKAR_LIPOPROTEIN"/>
    <property type="match status" value="1"/>
</dbReference>
<evidence type="ECO:0000313" key="3">
    <source>
        <dbReference type="Proteomes" id="UP000427769"/>
    </source>
</evidence>
<dbReference type="InterPro" id="IPR032820">
    <property type="entry name" value="ATPase_put"/>
</dbReference>
<keyword evidence="1" id="KW-1133">Transmembrane helix</keyword>
<proteinExistence type="predicted"/>
<dbReference type="Proteomes" id="UP000427769">
    <property type="component" value="Chromosome"/>
</dbReference>
<dbReference type="AlphaFoldDB" id="A0A5K7Z464"/>
<feature type="transmembrane region" description="Helical" evidence="1">
    <location>
        <begin position="41"/>
        <end position="65"/>
    </location>
</feature>
<name>A0A5K7Z464_9BACT</name>
<keyword evidence="1" id="KW-0812">Transmembrane</keyword>
<reference evidence="2 3" key="1">
    <citation type="submission" date="2019-11" db="EMBL/GenBank/DDBJ databases">
        <title>Comparative genomics of hydrocarbon-degrading Desulfosarcina strains.</title>
        <authorList>
            <person name="Watanabe M."/>
            <person name="Kojima H."/>
            <person name="Fukui M."/>
        </authorList>
    </citation>
    <scope>NUCLEOTIDE SEQUENCE [LARGE SCALE GENOMIC DNA]</scope>
    <source>
        <strain evidence="2 3">PP31</strain>
    </source>
</reference>
<protein>
    <submittedName>
        <fullName evidence="2">Uncharacterized protein</fullName>
    </submittedName>
</protein>